<dbReference type="PANTHER" id="PTHR46953:SF1">
    <property type="entry name" value="G-PROTEIN COUPLED RECEPTOR MTH-LIKE 1-RELATED"/>
    <property type="match status" value="1"/>
</dbReference>
<keyword evidence="1" id="KW-1133">Transmembrane helix</keyword>
<feature type="transmembrane region" description="Helical" evidence="1">
    <location>
        <begin position="337"/>
        <end position="359"/>
    </location>
</feature>
<dbReference type="PANTHER" id="PTHR46953">
    <property type="entry name" value="G-PROTEIN COUPLED RECEPTOR MTH-LIKE 1-RELATED"/>
    <property type="match status" value="1"/>
</dbReference>
<gene>
    <name evidence="3" type="ORF">R5R35_006956</name>
</gene>
<name>A0AAN9W273_9ORTH</name>
<feature type="chain" id="PRO_5042947005" description="Methuselah N-terminal domain-containing protein" evidence="2">
    <location>
        <begin position="20"/>
        <end position="413"/>
    </location>
</feature>
<keyword evidence="2" id="KW-0732">Signal</keyword>
<sequence>MPVTLLLLIAAVGVSRAEASVPAPAPGELLLRKCCPAHQQLSGALDACVEVSDGPPLWDASAVEDASALLELSAGGVPWWLDGDLLLLEADGSPPAAASPFLAGQPAGARVGYGAHPICARFDRLFVPTFARDRVALLRDGRLRLALRGGGGGDPGRFVLLPPEDYCVDRVAAPPTPKRPNTFVAMACPCARAVCVRKCCANSQVYAATNWRKSVELTCAARARTDAAWSPAAWEGDAEGYLLLAGTGLSCAAGERPALLTAEPPPAGAAPAGFRLLRNGSAVADDYLRAGPLRRFCAERVRFGERLVEDLHVCLPLAAAAAAGGGGAASLGARQGVYAALLAVGAACLLATLLVYALLPDLRRSAHAKALVGHVAALLVGSVAQAAGQLRAALPDAQCHALGETRARRKGDG</sequence>
<evidence type="ECO:0008006" key="5">
    <source>
        <dbReference type="Google" id="ProtNLM"/>
    </source>
</evidence>
<dbReference type="Proteomes" id="UP001378592">
    <property type="component" value="Unassembled WGS sequence"/>
</dbReference>
<dbReference type="EMBL" id="JAZDUA010000089">
    <property type="protein sequence ID" value="KAK7868659.1"/>
    <property type="molecule type" value="Genomic_DNA"/>
</dbReference>
<organism evidence="3 4">
    <name type="scientific">Gryllus longicercus</name>
    <dbReference type="NCBI Taxonomy" id="2509291"/>
    <lineage>
        <taxon>Eukaryota</taxon>
        <taxon>Metazoa</taxon>
        <taxon>Ecdysozoa</taxon>
        <taxon>Arthropoda</taxon>
        <taxon>Hexapoda</taxon>
        <taxon>Insecta</taxon>
        <taxon>Pterygota</taxon>
        <taxon>Neoptera</taxon>
        <taxon>Polyneoptera</taxon>
        <taxon>Orthoptera</taxon>
        <taxon>Ensifera</taxon>
        <taxon>Gryllidea</taxon>
        <taxon>Grylloidea</taxon>
        <taxon>Gryllidae</taxon>
        <taxon>Gryllinae</taxon>
        <taxon>Gryllus</taxon>
    </lineage>
</organism>
<keyword evidence="1" id="KW-0472">Membrane</keyword>
<proteinExistence type="predicted"/>
<evidence type="ECO:0000256" key="1">
    <source>
        <dbReference type="SAM" id="Phobius"/>
    </source>
</evidence>
<keyword evidence="1" id="KW-0812">Transmembrane</keyword>
<protein>
    <recommendedName>
        <fullName evidence="5">Methuselah N-terminal domain-containing protein</fullName>
    </recommendedName>
</protein>
<dbReference type="InterPro" id="IPR052808">
    <property type="entry name" value="GPCR_Mth-like"/>
</dbReference>
<reference evidence="3 4" key="1">
    <citation type="submission" date="2024-03" db="EMBL/GenBank/DDBJ databases">
        <title>The genome assembly and annotation of the cricket Gryllus longicercus Weissman &amp; Gray.</title>
        <authorList>
            <person name="Szrajer S."/>
            <person name="Gray D."/>
            <person name="Ylla G."/>
        </authorList>
    </citation>
    <scope>NUCLEOTIDE SEQUENCE [LARGE SCALE GENOMIC DNA]</scope>
    <source>
        <strain evidence="3">DAG 2021-001</strain>
        <tissue evidence="3">Whole body minus gut</tissue>
    </source>
</reference>
<evidence type="ECO:0000313" key="3">
    <source>
        <dbReference type="EMBL" id="KAK7868659.1"/>
    </source>
</evidence>
<feature type="signal peptide" evidence="2">
    <location>
        <begin position="1"/>
        <end position="19"/>
    </location>
</feature>
<comment type="caution">
    <text evidence="3">The sequence shown here is derived from an EMBL/GenBank/DDBJ whole genome shotgun (WGS) entry which is preliminary data.</text>
</comment>
<evidence type="ECO:0000256" key="2">
    <source>
        <dbReference type="SAM" id="SignalP"/>
    </source>
</evidence>
<evidence type="ECO:0000313" key="4">
    <source>
        <dbReference type="Proteomes" id="UP001378592"/>
    </source>
</evidence>
<keyword evidence="4" id="KW-1185">Reference proteome</keyword>
<dbReference type="AlphaFoldDB" id="A0AAN9W273"/>
<accession>A0AAN9W273</accession>